<feature type="region of interest" description="Disordered" evidence="1">
    <location>
        <begin position="365"/>
        <end position="385"/>
    </location>
</feature>
<reference evidence="2" key="1">
    <citation type="submission" date="2023-03" db="EMBL/GenBank/DDBJ databases">
        <title>Massive genome expansion in bonnet fungi (Mycena s.s.) driven by repeated elements and novel gene families across ecological guilds.</title>
        <authorList>
            <consortium name="Lawrence Berkeley National Laboratory"/>
            <person name="Harder C.B."/>
            <person name="Miyauchi S."/>
            <person name="Viragh M."/>
            <person name="Kuo A."/>
            <person name="Thoen E."/>
            <person name="Andreopoulos B."/>
            <person name="Lu D."/>
            <person name="Skrede I."/>
            <person name="Drula E."/>
            <person name="Henrissat B."/>
            <person name="Morin E."/>
            <person name="Kohler A."/>
            <person name="Barry K."/>
            <person name="LaButti K."/>
            <person name="Morin E."/>
            <person name="Salamov A."/>
            <person name="Lipzen A."/>
            <person name="Mereny Z."/>
            <person name="Hegedus B."/>
            <person name="Baldrian P."/>
            <person name="Stursova M."/>
            <person name="Weitz H."/>
            <person name="Taylor A."/>
            <person name="Grigoriev I.V."/>
            <person name="Nagy L.G."/>
            <person name="Martin F."/>
            <person name="Kauserud H."/>
        </authorList>
    </citation>
    <scope>NUCLEOTIDE SEQUENCE</scope>
    <source>
        <strain evidence="2">CBHHK200</strain>
    </source>
</reference>
<organism evidence="2 3">
    <name type="scientific">Mycena alexandri</name>
    <dbReference type="NCBI Taxonomy" id="1745969"/>
    <lineage>
        <taxon>Eukaryota</taxon>
        <taxon>Fungi</taxon>
        <taxon>Dikarya</taxon>
        <taxon>Basidiomycota</taxon>
        <taxon>Agaricomycotina</taxon>
        <taxon>Agaricomycetes</taxon>
        <taxon>Agaricomycetidae</taxon>
        <taxon>Agaricales</taxon>
        <taxon>Marasmiineae</taxon>
        <taxon>Mycenaceae</taxon>
        <taxon>Mycena</taxon>
    </lineage>
</organism>
<keyword evidence="3" id="KW-1185">Reference proteome</keyword>
<comment type="caution">
    <text evidence="2">The sequence shown here is derived from an EMBL/GenBank/DDBJ whole genome shotgun (WGS) entry which is preliminary data.</text>
</comment>
<feature type="compositionally biased region" description="Polar residues" evidence="1">
    <location>
        <begin position="365"/>
        <end position="377"/>
    </location>
</feature>
<dbReference type="EMBL" id="JARJCM010000089">
    <property type="protein sequence ID" value="KAJ7030611.1"/>
    <property type="molecule type" value="Genomic_DNA"/>
</dbReference>
<gene>
    <name evidence="2" type="ORF">C8F04DRAFT_1263730</name>
</gene>
<evidence type="ECO:0000313" key="3">
    <source>
        <dbReference type="Proteomes" id="UP001218188"/>
    </source>
</evidence>
<name>A0AAD6SP91_9AGAR</name>
<evidence type="ECO:0000256" key="1">
    <source>
        <dbReference type="SAM" id="MobiDB-lite"/>
    </source>
</evidence>
<sequence>MQVSVTAQLFDTASTVVRPRLALGSCPRPKLCVPYPYHLLARHTSLPYPAPYCAPRLTLLPSRTPWLAPMRAERTLTRARTVHLPYLTRSIMRRQARGHGHRHNKGSSYLSFGLHPTSGGSSYKGPLVYTCAPTRTLHGYLPPRRPHPQRTLTPPHYCFHALPFTNAPPGTQALVPSLTRFLSSSFDSASNSAFVFIPLNLPVRHFSSTLPPLGFVPADLVHCVSAIDDALDSQKIFTREILRRFFSPTLPASSGGDSALPSYYAHCRTDIQPVLALKFVFTALQNSCLAEVSRNLPVVNVDPQMCRYALPIPCGVHGRSSRSKGLLSPVLLILRGLHIRSPRLELFSRINSGFDAPTISGDNVQNVAPGRSQTRTLSPRHPHHKRPGQICLRTVLLTPYLTNCTLFSLLLPVTLISSKSIFPSHTPSSFLCSIVVLRSTLCGSSGSPRLRRASPTHCALRSGW</sequence>
<protein>
    <submittedName>
        <fullName evidence="2">Uncharacterized protein</fullName>
    </submittedName>
</protein>
<dbReference type="AlphaFoldDB" id="A0AAD6SP91"/>
<dbReference type="Proteomes" id="UP001218188">
    <property type="component" value="Unassembled WGS sequence"/>
</dbReference>
<proteinExistence type="predicted"/>
<evidence type="ECO:0000313" key="2">
    <source>
        <dbReference type="EMBL" id="KAJ7030611.1"/>
    </source>
</evidence>
<accession>A0AAD6SP91</accession>